<comment type="subcellular location">
    <subcellularLocation>
        <location evidence="3">Cytoplasm</location>
    </subcellularLocation>
    <subcellularLocation>
        <location evidence="1">Mitochondrion inner membrane</location>
    </subcellularLocation>
    <subcellularLocation>
        <location evidence="2">Mitochondrion matrix</location>
    </subcellularLocation>
</comment>
<dbReference type="UniPathway" id="UPA00850"/>
<comment type="function">
    <text evidence="17">Catalyzes conversion of folates to polyglutamate derivatives allowing concentration of folate compounds in the cell and the intracellular retention of these cofactors, which are important substrates for most of the folate-dependent enzymes that are involved in one-carbon transfer reactions involved in purine, pyrimidine and amino acid synthesis.</text>
</comment>
<feature type="binding site" evidence="18">
    <location>
        <position position="347"/>
    </location>
    <ligand>
        <name>ATP</name>
        <dbReference type="ChEBI" id="CHEBI:30616"/>
    </ligand>
</feature>
<dbReference type="NCBIfam" id="TIGR01499">
    <property type="entry name" value="folC"/>
    <property type="match status" value="1"/>
</dbReference>
<evidence type="ECO:0000256" key="11">
    <source>
        <dbReference type="ARBA" id="ARBA00022792"/>
    </source>
</evidence>
<dbReference type="PROSITE" id="PS01012">
    <property type="entry name" value="FOLYLPOLYGLU_SYNT_2"/>
    <property type="match status" value="1"/>
</dbReference>
<dbReference type="SUPFAM" id="SSF53623">
    <property type="entry name" value="MurD-like peptide ligases, catalytic domain"/>
    <property type="match status" value="1"/>
</dbReference>
<dbReference type="SUPFAM" id="SSF53244">
    <property type="entry name" value="MurD-like peptide ligases, peptide-binding domain"/>
    <property type="match status" value="1"/>
</dbReference>
<evidence type="ECO:0000256" key="9">
    <source>
        <dbReference type="ARBA" id="ARBA00022723"/>
    </source>
</evidence>
<evidence type="ECO:0000256" key="16">
    <source>
        <dbReference type="ARBA" id="ARBA00047493"/>
    </source>
</evidence>
<keyword evidence="11" id="KW-0999">Mitochondrion inner membrane</keyword>
<feature type="binding site" evidence="18">
    <location>
        <position position="333"/>
    </location>
    <ligand>
        <name>ATP</name>
        <dbReference type="ChEBI" id="CHEBI:30616"/>
    </ligand>
</feature>
<keyword evidence="12 18" id="KW-0067">ATP-binding</keyword>
<feature type="compositionally biased region" description="Low complexity" evidence="20">
    <location>
        <begin position="299"/>
        <end position="313"/>
    </location>
</feature>
<evidence type="ECO:0000256" key="8">
    <source>
        <dbReference type="ARBA" id="ARBA00022598"/>
    </source>
</evidence>
<evidence type="ECO:0000256" key="1">
    <source>
        <dbReference type="ARBA" id="ARBA00004273"/>
    </source>
</evidence>
<feature type="binding site" evidence="19">
    <location>
        <position position="208"/>
    </location>
    <ligand>
        <name>Mg(2+)</name>
        <dbReference type="ChEBI" id="CHEBI:18420"/>
        <label>1</label>
    </ligand>
</feature>
<feature type="binding site" evidence="19">
    <location>
        <position position="107"/>
    </location>
    <ligand>
        <name>Mg(2+)</name>
        <dbReference type="ChEBI" id="CHEBI:18420"/>
        <label>1</label>
    </ligand>
</feature>
<evidence type="ECO:0000256" key="10">
    <source>
        <dbReference type="ARBA" id="ARBA00022741"/>
    </source>
</evidence>
<evidence type="ECO:0000256" key="4">
    <source>
        <dbReference type="ARBA" id="ARBA00005150"/>
    </source>
</evidence>
<dbReference type="GO" id="GO:0005524">
    <property type="term" value="F:ATP binding"/>
    <property type="evidence" value="ECO:0007669"/>
    <property type="project" value="UniProtKB-KW"/>
</dbReference>
<evidence type="ECO:0000256" key="5">
    <source>
        <dbReference type="ARBA" id="ARBA00008276"/>
    </source>
</evidence>
<dbReference type="InterPro" id="IPR036565">
    <property type="entry name" value="Mur-like_cat_sf"/>
</dbReference>
<keyword evidence="13 19" id="KW-0460">Magnesium</keyword>
<dbReference type="InterPro" id="IPR023600">
    <property type="entry name" value="Folylpolyglutamate_synth_euk"/>
</dbReference>
<evidence type="ECO:0000256" key="7">
    <source>
        <dbReference type="ARBA" id="ARBA00022563"/>
    </source>
</evidence>
<dbReference type="InterPro" id="IPR036615">
    <property type="entry name" value="Mur_ligase_C_dom_sf"/>
</dbReference>
<evidence type="ECO:0000256" key="17">
    <source>
        <dbReference type="PIRNR" id="PIRNR038895"/>
    </source>
</evidence>
<evidence type="ECO:0000256" key="15">
    <source>
        <dbReference type="ARBA" id="ARBA00023136"/>
    </source>
</evidence>
<dbReference type="PIRSF" id="PIRSF038895">
    <property type="entry name" value="FPGS"/>
    <property type="match status" value="1"/>
</dbReference>
<dbReference type="EMBL" id="LN483142">
    <property type="protein sequence ID" value="CED83354.1"/>
    <property type="molecule type" value="Genomic_DNA"/>
</dbReference>
<evidence type="ECO:0000256" key="13">
    <source>
        <dbReference type="ARBA" id="ARBA00022842"/>
    </source>
</evidence>
<dbReference type="PANTHER" id="PTHR11136">
    <property type="entry name" value="FOLYLPOLYGLUTAMATE SYNTHASE-RELATED"/>
    <property type="match status" value="1"/>
</dbReference>
<dbReference type="EC" id="6.3.2.17" evidence="17"/>
<keyword evidence="7 17" id="KW-0554">One-carbon metabolism</keyword>
<keyword evidence="14" id="KW-0496">Mitochondrion</keyword>
<reference evidence="21" key="1">
    <citation type="submission" date="2014-08" db="EMBL/GenBank/DDBJ databases">
        <authorList>
            <person name="Sharma Rahul"/>
            <person name="Thines Marco"/>
        </authorList>
    </citation>
    <scope>NUCLEOTIDE SEQUENCE</scope>
</reference>
<comment type="catalytic activity">
    <reaction evidence="16 17">
        <text>(6S)-5,6,7,8-tetrahydrofolyl-(gamma-L-Glu)(n) + L-glutamate + ATP = (6S)-5,6,7,8-tetrahydrofolyl-(gamma-L-Glu)(n+1) + ADP + phosphate + H(+)</text>
        <dbReference type="Rhea" id="RHEA:10580"/>
        <dbReference type="Rhea" id="RHEA-COMP:14738"/>
        <dbReference type="Rhea" id="RHEA-COMP:14740"/>
        <dbReference type="ChEBI" id="CHEBI:15378"/>
        <dbReference type="ChEBI" id="CHEBI:29985"/>
        <dbReference type="ChEBI" id="CHEBI:30616"/>
        <dbReference type="ChEBI" id="CHEBI:43474"/>
        <dbReference type="ChEBI" id="CHEBI:141005"/>
        <dbReference type="ChEBI" id="CHEBI:456216"/>
        <dbReference type="EC" id="6.3.2.17"/>
    </reaction>
</comment>
<comment type="similarity">
    <text evidence="5 17">Belongs to the folylpolyglutamate synthase family.</text>
</comment>
<dbReference type="GO" id="GO:0005759">
    <property type="term" value="C:mitochondrial matrix"/>
    <property type="evidence" value="ECO:0007669"/>
    <property type="project" value="UniProtKB-SubCell"/>
</dbReference>
<feature type="region of interest" description="Disordered" evidence="20">
    <location>
        <begin position="299"/>
        <end position="329"/>
    </location>
</feature>
<keyword evidence="9 19" id="KW-0479">Metal-binding</keyword>
<dbReference type="PANTHER" id="PTHR11136:SF5">
    <property type="entry name" value="FOLYLPOLYGLUTAMATE SYNTHASE, MITOCHONDRIAL"/>
    <property type="match status" value="1"/>
</dbReference>
<keyword evidence="8 17" id="KW-0436">Ligase</keyword>
<dbReference type="AlphaFoldDB" id="A0A0F7SRL7"/>
<dbReference type="GO" id="GO:0005829">
    <property type="term" value="C:cytosol"/>
    <property type="evidence" value="ECO:0007669"/>
    <property type="project" value="TreeGrafter"/>
</dbReference>
<evidence type="ECO:0000256" key="14">
    <source>
        <dbReference type="ARBA" id="ARBA00023128"/>
    </source>
</evidence>
<dbReference type="FunFam" id="3.40.1190.10:FF:000009">
    <property type="entry name" value="Folylpolyglutamate synthase"/>
    <property type="match status" value="1"/>
</dbReference>
<evidence type="ECO:0000256" key="2">
    <source>
        <dbReference type="ARBA" id="ARBA00004305"/>
    </source>
</evidence>
<comment type="cofactor">
    <cofactor evidence="17">
        <name>a monovalent cation</name>
        <dbReference type="ChEBI" id="CHEBI:60242"/>
    </cofactor>
    <text evidence="17">A monovalent cation.</text>
</comment>
<keyword evidence="6" id="KW-0963">Cytoplasm</keyword>
<comment type="pathway">
    <text evidence="4 17">Cofactor biosynthesis; tetrahydrofolylpolyglutamate biosynthesis.</text>
</comment>
<dbReference type="GO" id="GO:0005743">
    <property type="term" value="C:mitochondrial inner membrane"/>
    <property type="evidence" value="ECO:0007669"/>
    <property type="project" value="UniProtKB-SubCell"/>
</dbReference>
<evidence type="ECO:0000256" key="20">
    <source>
        <dbReference type="SAM" id="MobiDB-lite"/>
    </source>
</evidence>
<dbReference type="InterPro" id="IPR018109">
    <property type="entry name" value="Folylpolyglutamate_synth_CS"/>
</dbReference>
<sequence>MSLSTRAYRDAIHLLNSLQSNAATIAAIKASGGKMNESALVEMREYLGRVGYQPTRLNALNAIHITGTKGKGSTSAFCDSVLRSLYAAHEPLDKKIKRPLKVGLYTSPHLVAVRERIRINGVPLSEELFAKYFFEVWERLEGNTQIANPLTPVKPVYFRYLTLLAFHAFLSEKVDTSIFEVGIGGAFDSTNIIPQPVVAGVTSLGLDHTHLLGDTIGKVAWNKGGIYKQGVPAFSVQQPENGEEVLRARADEAHASSFVVLPNRPELALIKLGLAGIHQRTNATLSLSLVDSLLKSPSLSPSSPLYGVSSPSLEGPLDQPTKEGLENTSWPGRCQILQAGQIRTFLDGAHTTESLEGCGNWFWEEVKERTEGGRRRVLVFNCTNGRSASSLLTALLSQARRLSGTSSSVPLFDKVIFSTNTTYASGQSKGDLQSSVEDQTLEIQESLASAFREIEPSFPPDAIRITSSIQEAFELVCSETKEQSTENEVDVLVTGSLHLVGGWMEVAGLVEVGLTV</sequence>
<evidence type="ECO:0000256" key="18">
    <source>
        <dbReference type="PIRSR" id="PIRSR038895-1"/>
    </source>
</evidence>
<organism evidence="21">
    <name type="scientific">Phaffia rhodozyma</name>
    <name type="common">Yeast</name>
    <name type="synonym">Xanthophyllomyces dendrorhous</name>
    <dbReference type="NCBI Taxonomy" id="264483"/>
    <lineage>
        <taxon>Eukaryota</taxon>
        <taxon>Fungi</taxon>
        <taxon>Dikarya</taxon>
        <taxon>Basidiomycota</taxon>
        <taxon>Agaricomycotina</taxon>
        <taxon>Tremellomycetes</taxon>
        <taxon>Cystofilobasidiales</taxon>
        <taxon>Mrakiaceae</taxon>
        <taxon>Phaffia</taxon>
    </lineage>
</organism>
<evidence type="ECO:0000256" key="3">
    <source>
        <dbReference type="ARBA" id="ARBA00004496"/>
    </source>
</evidence>
<accession>A0A0F7SRL7</accession>
<dbReference type="GO" id="GO:0004326">
    <property type="term" value="F:tetrahydrofolylpolyglutamate synthase activity"/>
    <property type="evidence" value="ECO:0007669"/>
    <property type="project" value="UniProtKB-EC"/>
</dbReference>
<dbReference type="GO" id="GO:0046872">
    <property type="term" value="F:metal ion binding"/>
    <property type="evidence" value="ECO:0007669"/>
    <property type="project" value="UniProtKB-KW"/>
</dbReference>
<dbReference type="Gene3D" id="3.90.190.20">
    <property type="entry name" value="Mur ligase, C-terminal domain"/>
    <property type="match status" value="1"/>
</dbReference>
<feature type="binding site" evidence="19">
    <location>
        <position position="180"/>
    </location>
    <ligand>
        <name>Mg(2+)</name>
        <dbReference type="ChEBI" id="CHEBI:18420"/>
        <label>1</label>
    </ligand>
</feature>
<protein>
    <recommendedName>
        <fullName evidence="17">Folylpolyglutamate synthase</fullName>
        <ecNumber evidence="17">6.3.2.17</ecNumber>
    </recommendedName>
    <alternativeName>
        <fullName evidence="17">Folylpoly-gamma-glutamate synthetase</fullName>
    </alternativeName>
    <alternativeName>
        <fullName evidence="17">Tetrahydrofolylpolyglutamate synthase</fullName>
    </alternativeName>
</protein>
<dbReference type="Gene3D" id="3.40.1190.10">
    <property type="entry name" value="Mur-like, catalytic domain"/>
    <property type="match status" value="1"/>
</dbReference>
<dbReference type="GO" id="GO:0006730">
    <property type="term" value="P:one-carbon metabolic process"/>
    <property type="evidence" value="ECO:0007669"/>
    <property type="project" value="UniProtKB-KW"/>
</dbReference>
<evidence type="ECO:0000256" key="6">
    <source>
        <dbReference type="ARBA" id="ARBA00022490"/>
    </source>
</evidence>
<proteinExistence type="inferred from homology"/>
<name>A0A0F7SRL7_PHARH</name>
<dbReference type="InterPro" id="IPR001645">
    <property type="entry name" value="Folylpolyglutamate_synth"/>
</dbReference>
<evidence type="ECO:0000313" key="21">
    <source>
        <dbReference type="EMBL" id="CED83354.1"/>
    </source>
</evidence>
<keyword evidence="15" id="KW-0472">Membrane</keyword>
<evidence type="ECO:0000256" key="12">
    <source>
        <dbReference type="ARBA" id="ARBA00022840"/>
    </source>
</evidence>
<evidence type="ECO:0000256" key="19">
    <source>
        <dbReference type="PIRSR" id="PIRSR038895-2"/>
    </source>
</evidence>
<keyword evidence="10 18" id="KW-0547">Nucleotide-binding</keyword>